<dbReference type="STRING" id="1121391.SAMN02745206_03018"/>
<accession>A0A1M5G0E2</accession>
<dbReference type="AlphaFoldDB" id="A0A1M5G0E2"/>
<gene>
    <name evidence="3" type="ORF">SAMN02745206_03018</name>
</gene>
<dbReference type="Proteomes" id="UP000184076">
    <property type="component" value="Unassembled WGS sequence"/>
</dbReference>
<sequence length="762" mass="87466">MNEFLRFKDSIAQRSASLRSAVERLADDRLIDPERAGLWLEHLDLVSGALHDPLVRVAVVGSVKSGKSTLINALVGRDLLRRGAGIITSFITRIRSDAQEGGWVELKSWAEVHREVRQAVALLPPTEDGVLPDEEWDLRNASHRRMLQERLRAVQREWQQSRGNLEAHFVLLHAFLSGFQDVEKMVGEQPNRLLFDGATLEQHQRFVGRESHAVYLRDVQLHHPVPWLGAQVEIADCQGSDSPNPLHFALLQAYLLRAHLIVYVVSSRTGLREADLKLLHFIKTLRMLPHTLFVLNLDLDNHQGPEDVGESIERLKAELEWTVPQPQVFPLSALYHLIESQGNSAGGKDRRRYDIWREEPFESELTRAGFSQLQEALSERVGRQRIRVLFGTGLNRLGVVAQALSDTTRTQRRLLGQNLDQLKHSARRLQDRQEALLGTLGTLENAISGLRDTLRQELDAAVGTFFDLSYGRVVQETLQMVENYPVDPSYLKDLSDPAKVLKQLHRYYLEFRRSLSVFLVEKVNLETIEFAKEQEEHLKRRLRQSSKAFWALFETAMEEYHRELASFGVEVRGVERAHDTGWSDWEEITPPAFSGFVEENAVSRGALLMKFGIGRVTRLLGTLKARLGRRRPAAEKASESDTLREAIETVKAEARAELVYAFRDYRQNFRFQYLHRLLDVGTAKLLEEFRLRARMAQMDFTDLLRQGHQEESVRRRHLETLEEISRFAQEQLEAVEQLRRALNLEWFPEEQGASPPERALSN</sequence>
<dbReference type="InterPro" id="IPR027417">
    <property type="entry name" value="P-loop_NTPase"/>
</dbReference>
<evidence type="ECO:0000313" key="4">
    <source>
        <dbReference type="Proteomes" id="UP000184076"/>
    </source>
</evidence>
<protein>
    <submittedName>
        <fullName evidence="3">Dynamin family protein</fullName>
    </submittedName>
</protein>
<proteinExistence type="predicted"/>
<dbReference type="InterPro" id="IPR045063">
    <property type="entry name" value="Dynamin_N"/>
</dbReference>
<dbReference type="Pfam" id="PF00350">
    <property type="entry name" value="Dynamin_N"/>
    <property type="match status" value="1"/>
</dbReference>
<reference evidence="4" key="1">
    <citation type="submission" date="2016-11" db="EMBL/GenBank/DDBJ databases">
        <authorList>
            <person name="Varghese N."/>
            <person name="Submissions S."/>
        </authorList>
    </citation>
    <scope>NUCLEOTIDE SEQUENCE [LARGE SCALE GENOMIC DNA]</scope>
    <source>
        <strain evidence="4">DSM 9756</strain>
    </source>
</reference>
<dbReference type="Gene3D" id="3.40.50.300">
    <property type="entry name" value="P-loop containing nucleotide triphosphate hydrolases"/>
    <property type="match status" value="2"/>
</dbReference>
<keyword evidence="4" id="KW-1185">Reference proteome</keyword>
<dbReference type="InterPro" id="IPR051943">
    <property type="entry name" value="TRAFAC_Dynamin-like_GTPase"/>
</dbReference>
<name>A0A1M5G0E2_9BACT</name>
<dbReference type="PANTHER" id="PTHR43681:SF1">
    <property type="entry name" value="SARCALUMENIN"/>
    <property type="match status" value="1"/>
</dbReference>
<feature type="coiled-coil region" evidence="1">
    <location>
        <begin position="718"/>
        <end position="745"/>
    </location>
</feature>
<keyword evidence="1" id="KW-0175">Coiled coil</keyword>
<dbReference type="EMBL" id="FQVB01000034">
    <property type="protein sequence ID" value="SHF97186.1"/>
    <property type="molecule type" value="Genomic_DNA"/>
</dbReference>
<evidence type="ECO:0000313" key="3">
    <source>
        <dbReference type="EMBL" id="SHF97186.1"/>
    </source>
</evidence>
<dbReference type="RefSeq" id="WP_073040909.1">
    <property type="nucleotide sequence ID" value="NZ_FQVB01000034.1"/>
</dbReference>
<dbReference type="PANTHER" id="PTHR43681">
    <property type="entry name" value="TRANSMEMBRANE GTPASE FZO"/>
    <property type="match status" value="1"/>
</dbReference>
<evidence type="ECO:0000259" key="2">
    <source>
        <dbReference type="Pfam" id="PF00350"/>
    </source>
</evidence>
<evidence type="ECO:0000256" key="1">
    <source>
        <dbReference type="SAM" id="Coils"/>
    </source>
</evidence>
<organism evidence="3 4">
    <name type="scientific">Desulfacinum infernum DSM 9756</name>
    <dbReference type="NCBI Taxonomy" id="1121391"/>
    <lineage>
        <taxon>Bacteria</taxon>
        <taxon>Pseudomonadati</taxon>
        <taxon>Thermodesulfobacteriota</taxon>
        <taxon>Syntrophobacteria</taxon>
        <taxon>Syntrophobacterales</taxon>
        <taxon>Syntrophobacteraceae</taxon>
        <taxon>Desulfacinum</taxon>
    </lineage>
</organism>
<feature type="domain" description="Dynamin N-terminal" evidence="2">
    <location>
        <begin position="57"/>
        <end position="277"/>
    </location>
</feature>
<dbReference type="SUPFAM" id="SSF52540">
    <property type="entry name" value="P-loop containing nucleoside triphosphate hydrolases"/>
    <property type="match status" value="1"/>
</dbReference>